<accession>A0A227KG05</accession>
<dbReference type="RefSeq" id="WP_066594171.1">
    <property type="nucleotide sequence ID" value="NZ_CAJTBZ010000003.1"/>
</dbReference>
<dbReference type="Gene3D" id="3.90.226.10">
    <property type="entry name" value="2-enoyl-CoA Hydratase, Chain A, domain 1"/>
    <property type="match status" value="1"/>
</dbReference>
<protein>
    <submittedName>
        <fullName evidence="4">Enoyl-CoA hydratase</fullName>
    </submittedName>
</protein>
<comment type="subcellular location">
    <subcellularLocation>
        <location evidence="1">Peroxisome</location>
    </subcellularLocation>
</comment>
<dbReference type="InterPro" id="IPR051053">
    <property type="entry name" value="ECH/Chromodomain_protein"/>
</dbReference>
<evidence type="ECO:0000256" key="3">
    <source>
        <dbReference type="ARBA" id="ARBA00023235"/>
    </source>
</evidence>
<dbReference type="GO" id="GO:0004165">
    <property type="term" value="F:delta(3)-delta(2)-enoyl-CoA isomerase activity"/>
    <property type="evidence" value="ECO:0007669"/>
    <property type="project" value="UniProtKB-ARBA"/>
</dbReference>
<organism evidence="4 5">
    <name type="scientific">Turicimonas muris</name>
    <dbReference type="NCBI Taxonomy" id="1796652"/>
    <lineage>
        <taxon>Bacteria</taxon>
        <taxon>Pseudomonadati</taxon>
        <taxon>Pseudomonadota</taxon>
        <taxon>Betaproteobacteria</taxon>
        <taxon>Burkholderiales</taxon>
        <taxon>Sutterellaceae</taxon>
        <taxon>Turicimonas</taxon>
    </lineage>
</organism>
<dbReference type="PANTHER" id="PTHR43684:SF1">
    <property type="entry name" value="ENOYL-COA DELTA ISOMERASE 2"/>
    <property type="match status" value="1"/>
</dbReference>
<keyword evidence="3" id="KW-0413">Isomerase</keyword>
<reference evidence="5" key="1">
    <citation type="submission" date="2017-05" db="EMBL/GenBank/DDBJ databases">
        <title>Improved OligoMM genomes.</title>
        <authorList>
            <person name="Garzetti D."/>
        </authorList>
    </citation>
    <scope>NUCLEOTIDE SEQUENCE [LARGE SCALE GENOMIC DNA]</scope>
    <source>
        <strain evidence="5">YL45</strain>
    </source>
</reference>
<dbReference type="InterPro" id="IPR029045">
    <property type="entry name" value="ClpP/crotonase-like_dom_sf"/>
</dbReference>
<dbReference type="InterPro" id="IPR001753">
    <property type="entry name" value="Enoyl-CoA_hydra/iso"/>
</dbReference>
<dbReference type="Proteomes" id="UP000214610">
    <property type="component" value="Unassembled WGS sequence"/>
</dbReference>
<dbReference type="GeneID" id="78362126"/>
<evidence type="ECO:0000256" key="1">
    <source>
        <dbReference type="ARBA" id="ARBA00004275"/>
    </source>
</evidence>
<sequence length="250" mass="27441">MPVVTTIEDKTARLSIQRPAKRNTLDIEMCNELKKQLLECNEDNAVRSIVISGETNVFCAGLDIDEMLNKPQEILKAFQKVIDALDYVEKPILAAVTGPAVAEGVALLYHCDLVFCGEHALFSLPNIALGKTPLYGISLLAVKSAGYKLAAQKILLSEPISPSEAIAMGIINHVLEDDKVLPQTFLAATRLGNLPPKALNATKRLLKAAYLSGTKEQKELEQETFDQLVDGAEMKEAFNAFMEKRKPNFD</sequence>
<evidence type="ECO:0000256" key="2">
    <source>
        <dbReference type="ARBA" id="ARBA00023140"/>
    </source>
</evidence>
<dbReference type="EMBL" id="NHMP01000008">
    <property type="protein sequence ID" value="OXE45660.1"/>
    <property type="molecule type" value="Genomic_DNA"/>
</dbReference>
<keyword evidence="2" id="KW-0576">Peroxisome</keyword>
<proteinExistence type="predicted"/>
<keyword evidence="5" id="KW-1185">Reference proteome</keyword>
<name>A0A227KG05_9BURK</name>
<dbReference type="Pfam" id="PF00378">
    <property type="entry name" value="ECH_1"/>
    <property type="match status" value="1"/>
</dbReference>
<dbReference type="SUPFAM" id="SSF52096">
    <property type="entry name" value="ClpP/crotonase"/>
    <property type="match status" value="1"/>
</dbReference>
<evidence type="ECO:0000313" key="4">
    <source>
        <dbReference type="EMBL" id="OXE45660.1"/>
    </source>
</evidence>
<gene>
    <name evidence="4" type="ORF">ADH67_10955</name>
</gene>
<dbReference type="AlphaFoldDB" id="A0A227KG05"/>
<dbReference type="CDD" id="cd06558">
    <property type="entry name" value="crotonase-like"/>
    <property type="match status" value="1"/>
</dbReference>
<comment type="caution">
    <text evidence="4">The sequence shown here is derived from an EMBL/GenBank/DDBJ whole genome shotgun (WGS) entry which is preliminary data.</text>
</comment>
<dbReference type="PANTHER" id="PTHR43684">
    <property type="match status" value="1"/>
</dbReference>
<evidence type="ECO:0000313" key="5">
    <source>
        <dbReference type="Proteomes" id="UP000214610"/>
    </source>
</evidence>